<keyword evidence="1" id="KW-1133">Transmembrane helix</keyword>
<dbReference type="KEGG" id="tmk:QGN29_05195"/>
<evidence type="ECO:0000256" key="1">
    <source>
        <dbReference type="SAM" id="Phobius"/>
    </source>
</evidence>
<keyword evidence="3" id="KW-1185">Reference proteome</keyword>
<organism evidence="2 3">
    <name type="scientific">Temperatibacter marinus</name>
    <dbReference type="NCBI Taxonomy" id="1456591"/>
    <lineage>
        <taxon>Bacteria</taxon>
        <taxon>Pseudomonadati</taxon>
        <taxon>Pseudomonadota</taxon>
        <taxon>Alphaproteobacteria</taxon>
        <taxon>Kordiimonadales</taxon>
        <taxon>Temperatibacteraceae</taxon>
        <taxon>Temperatibacter</taxon>
    </lineage>
</organism>
<proteinExistence type="predicted"/>
<name>A0AA52HBI0_9PROT</name>
<reference evidence="2" key="1">
    <citation type="submission" date="2023-04" db="EMBL/GenBank/DDBJ databases">
        <title>Complete genome sequence of Temperatibacter marinus.</title>
        <authorList>
            <person name="Rong J.-C."/>
            <person name="Yi M.-L."/>
            <person name="Zhao Q."/>
        </authorList>
    </citation>
    <scope>NUCLEOTIDE SEQUENCE</scope>
    <source>
        <strain evidence="2">NBRC 110045</strain>
    </source>
</reference>
<feature type="transmembrane region" description="Helical" evidence="1">
    <location>
        <begin position="45"/>
        <end position="64"/>
    </location>
</feature>
<feature type="transmembrane region" description="Helical" evidence="1">
    <location>
        <begin position="73"/>
        <end position="92"/>
    </location>
</feature>
<keyword evidence="1" id="KW-0812">Transmembrane</keyword>
<accession>A0AA52HBI0</accession>
<keyword evidence="1" id="KW-0472">Membrane</keyword>
<evidence type="ECO:0000313" key="2">
    <source>
        <dbReference type="EMBL" id="WND03770.1"/>
    </source>
</evidence>
<dbReference type="Proteomes" id="UP001268683">
    <property type="component" value="Chromosome"/>
</dbReference>
<protein>
    <submittedName>
        <fullName evidence="2">Uncharacterized protein</fullName>
    </submittedName>
</protein>
<dbReference type="EMBL" id="CP123872">
    <property type="protein sequence ID" value="WND03770.1"/>
    <property type="molecule type" value="Genomic_DNA"/>
</dbReference>
<gene>
    <name evidence="2" type="ORF">QGN29_05195</name>
</gene>
<feature type="transmembrane region" description="Helical" evidence="1">
    <location>
        <begin position="12"/>
        <end position="33"/>
    </location>
</feature>
<evidence type="ECO:0000313" key="3">
    <source>
        <dbReference type="Proteomes" id="UP001268683"/>
    </source>
</evidence>
<dbReference type="AlphaFoldDB" id="A0AA52HBI0"/>
<dbReference type="RefSeq" id="WP_310799624.1">
    <property type="nucleotide sequence ID" value="NZ_CP123872.1"/>
</dbReference>
<sequence length="146" mass="16339">MLHYPSMRTRQIIALLYSMGVTGLCLILFPNFFQPFSNGLLLKTALLIHTLSACVALMGVMVWIPSLKKPLQWYVRGPFMGFSLMLTFYVFIEDELTLMTQSSEWASTIDTAWILIVGAGMGLAVDLFATFYGGEGPQTLFSDHNE</sequence>
<feature type="transmembrane region" description="Helical" evidence="1">
    <location>
        <begin position="112"/>
        <end position="132"/>
    </location>
</feature>